<comment type="caution">
    <text evidence="2">The sequence shown here is derived from an EMBL/GenBank/DDBJ whole genome shotgun (WGS) entry which is preliminary data.</text>
</comment>
<dbReference type="Proteomes" id="UP000679179">
    <property type="component" value="Unassembled WGS sequence"/>
</dbReference>
<keyword evidence="1" id="KW-0175">Coiled coil</keyword>
<evidence type="ECO:0000313" key="2">
    <source>
        <dbReference type="EMBL" id="GIM29890.1"/>
    </source>
</evidence>
<protein>
    <recommendedName>
        <fullName evidence="4">Phage Mu protein F like protein</fullName>
    </recommendedName>
</protein>
<proteinExistence type="predicted"/>
<accession>A0A919S285</accession>
<reference evidence="2" key="1">
    <citation type="submission" date="2021-03" db="EMBL/GenBank/DDBJ databases">
        <title>Taxonomic study of Clostridium polyendosporum from meadow-gley soil under rice.</title>
        <authorList>
            <person name="Kobayashi H."/>
            <person name="Tanizawa Y."/>
            <person name="Yagura M."/>
        </authorList>
    </citation>
    <scope>NUCLEOTIDE SEQUENCE</scope>
    <source>
        <strain evidence="2">JCM 30710</strain>
    </source>
</reference>
<dbReference type="EMBL" id="BOPZ01000023">
    <property type="protein sequence ID" value="GIM29890.1"/>
    <property type="molecule type" value="Genomic_DNA"/>
</dbReference>
<feature type="coiled-coil region" evidence="1">
    <location>
        <begin position="17"/>
        <end position="77"/>
    </location>
</feature>
<keyword evidence="3" id="KW-1185">Reference proteome</keyword>
<dbReference type="RefSeq" id="WP_212904573.1">
    <property type="nucleotide sequence ID" value="NZ_BOPZ01000023.1"/>
</dbReference>
<organism evidence="2 3">
    <name type="scientific">Clostridium polyendosporum</name>
    <dbReference type="NCBI Taxonomy" id="69208"/>
    <lineage>
        <taxon>Bacteria</taxon>
        <taxon>Bacillati</taxon>
        <taxon>Bacillota</taxon>
        <taxon>Clostridia</taxon>
        <taxon>Eubacteriales</taxon>
        <taxon>Clostridiaceae</taxon>
        <taxon>Clostridium</taxon>
    </lineage>
</organism>
<sequence length="318" mass="36900">MNNEYLKLVYEALSKKIKLTESNSKALRKLYEEVAEELIKQAEKSKGFNKAWLNDYSKVVKNRLKELENNMYFLNKEAIDASSYIAAAIQSNFFQHIGEKFKLDIPKDILRAIYTVPEDVVLKLLSGGLYKDGKGLNERIWSLINKMDKDINYILAKGIVGNKPYLDIIKDLEKYVEPNAKKPWDWRIVYPGVNKQVDYNAQRLLRTALNHAFYLSSMESNKRNPYVESIHWELSSQHYERQVKRFGRDECDDYTEQNRYALGQGNFPKDEVPIPHPQCLCTQYGVVSKSMEDIGKELGDWLAGGSNKMLDEWYASIV</sequence>
<gene>
    <name evidence="2" type="ORF">CPJCM30710_25560</name>
</gene>
<evidence type="ECO:0000313" key="3">
    <source>
        <dbReference type="Proteomes" id="UP000679179"/>
    </source>
</evidence>
<evidence type="ECO:0008006" key="4">
    <source>
        <dbReference type="Google" id="ProtNLM"/>
    </source>
</evidence>
<dbReference type="AlphaFoldDB" id="A0A919S285"/>
<name>A0A919S285_9CLOT</name>
<evidence type="ECO:0000256" key="1">
    <source>
        <dbReference type="SAM" id="Coils"/>
    </source>
</evidence>